<dbReference type="PROSITE" id="PS51257">
    <property type="entry name" value="PROKAR_LIPOPROTEIN"/>
    <property type="match status" value="1"/>
</dbReference>
<dbReference type="Proteomes" id="UP000267223">
    <property type="component" value="Unassembled WGS sequence"/>
</dbReference>
<proteinExistence type="predicted"/>
<dbReference type="Pfam" id="PF12779">
    <property type="entry name" value="WXXGXW"/>
    <property type="match status" value="1"/>
</dbReference>
<evidence type="ECO:0000313" key="1">
    <source>
        <dbReference type="EMBL" id="RNI39215.1"/>
    </source>
</evidence>
<keyword evidence="2" id="KW-1185">Reference proteome</keyword>
<name>A0A3M9NNZ2_9BACT</name>
<gene>
    <name evidence="1" type="ORF">EFY79_05340</name>
</gene>
<sequence>MKISKMKNLRIFIPLILIIIFASISACRPSRVVVRERPPEPHFVQPLAPGPNYIWHSGEWIRSRNTYIYRKGFWIKAPSYRKHYAPGHWQRKRAGWVWISGRWR</sequence>
<reference evidence="1 2" key="1">
    <citation type="submission" date="2018-11" db="EMBL/GenBank/DDBJ databases">
        <title>Draft genome sequence of Ferruginibacter sp. BO-59.</title>
        <authorList>
            <person name="Im W.T."/>
        </authorList>
    </citation>
    <scope>NUCLEOTIDE SEQUENCE [LARGE SCALE GENOMIC DNA]</scope>
    <source>
        <strain evidence="1 2">BO-59</strain>
    </source>
</reference>
<dbReference type="EMBL" id="RJJR01000002">
    <property type="protein sequence ID" value="RNI39215.1"/>
    <property type="molecule type" value="Genomic_DNA"/>
</dbReference>
<comment type="caution">
    <text evidence="1">The sequence shown here is derived from an EMBL/GenBank/DDBJ whole genome shotgun (WGS) entry which is preliminary data.</text>
</comment>
<protein>
    <recommendedName>
        <fullName evidence="3">YXWGXW repeat-containing protein</fullName>
    </recommendedName>
</protein>
<dbReference type="AlphaFoldDB" id="A0A3M9NNZ2"/>
<evidence type="ECO:0008006" key="3">
    <source>
        <dbReference type="Google" id="ProtNLM"/>
    </source>
</evidence>
<dbReference type="InterPro" id="IPR024447">
    <property type="entry name" value="YXWGXW_rpt"/>
</dbReference>
<organism evidence="1 2">
    <name type="scientific">Hanamia caeni</name>
    <dbReference type="NCBI Taxonomy" id="2294116"/>
    <lineage>
        <taxon>Bacteria</taxon>
        <taxon>Pseudomonadati</taxon>
        <taxon>Bacteroidota</taxon>
        <taxon>Chitinophagia</taxon>
        <taxon>Chitinophagales</taxon>
        <taxon>Chitinophagaceae</taxon>
        <taxon>Hanamia</taxon>
    </lineage>
</organism>
<accession>A0A3M9NNZ2</accession>
<evidence type="ECO:0000313" key="2">
    <source>
        <dbReference type="Proteomes" id="UP000267223"/>
    </source>
</evidence>